<dbReference type="InterPro" id="IPR036188">
    <property type="entry name" value="FAD/NAD-bd_sf"/>
</dbReference>
<dbReference type="PANTHER" id="PTHR13847">
    <property type="entry name" value="SARCOSINE DEHYDROGENASE-RELATED"/>
    <property type="match status" value="1"/>
</dbReference>
<evidence type="ECO:0000256" key="1">
    <source>
        <dbReference type="ARBA" id="ARBA00023002"/>
    </source>
</evidence>
<feature type="domain" description="FAD dependent oxidoreductase" evidence="2">
    <location>
        <begin position="27"/>
        <end position="390"/>
    </location>
</feature>
<dbReference type="Proteomes" id="UP001246473">
    <property type="component" value="Unassembled WGS sequence"/>
</dbReference>
<evidence type="ECO:0000259" key="2">
    <source>
        <dbReference type="Pfam" id="PF01266"/>
    </source>
</evidence>
<dbReference type="GO" id="GO:0016491">
    <property type="term" value="F:oxidoreductase activity"/>
    <property type="evidence" value="ECO:0007669"/>
    <property type="project" value="UniProtKB-KW"/>
</dbReference>
<dbReference type="Gene3D" id="3.30.9.10">
    <property type="entry name" value="D-Amino Acid Oxidase, subunit A, domain 2"/>
    <property type="match status" value="1"/>
</dbReference>
<protein>
    <submittedName>
        <fullName evidence="3">Aminophosphonate oxidoreductase</fullName>
    </submittedName>
    <submittedName>
        <fullName evidence="4">FAD-dependent oxidoreductase</fullName>
    </submittedName>
</protein>
<keyword evidence="1" id="KW-0560">Oxidoreductase</keyword>
<dbReference type="PANTHER" id="PTHR13847:SF285">
    <property type="entry name" value="FAD DEPENDENT OXIDOREDUCTASE DOMAIN-CONTAINING PROTEIN"/>
    <property type="match status" value="1"/>
</dbReference>
<dbReference type="GO" id="GO:0005737">
    <property type="term" value="C:cytoplasm"/>
    <property type="evidence" value="ECO:0007669"/>
    <property type="project" value="TreeGrafter"/>
</dbReference>
<reference evidence="4" key="2">
    <citation type="submission" date="2022-08" db="EMBL/GenBank/DDBJ databases">
        <authorList>
            <person name="Kim S.-J."/>
        </authorList>
    </citation>
    <scope>NUCLEOTIDE SEQUENCE</scope>
    <source>
        <strain evidence="4">KJ</strain>
    </source>
</reference>
<accession>A0AAP1KSQ2</accession>
<dbReference type="RefSeq" id="WP_106352594.1">
    <property type="nucleotide sequence ID" value="NZ_JACIII010000002.1"/>
</dbReference>
<reference evidence="3 5" key="1">
    <citation type="submission" date="2020-08" db="EMBL/GenBank/DDBJ databases">
        <title>Genomic Encyclopedia of Type Strains, Phase IV (KMG-V): Genome sequencing to study the core and pangenomes of soil and plant-associated prokaryotes.</title>
        <authorList>
            <person name="Whitman W."/>
        </authorList>
    </citation>
    <scope>NUCLEOTIDE SEQUENCE [LARGE SCALE GENOMIC DNA]</scope>
    <source>
        <strain evidence="3 5">SEMIA 4013</strain>
    </source>
</reference>
<dbReference type="InterPro" id="IPR006076">
    <property type="entry name" value="FAD-dep_OxRdtase"/>
</dbReference>
<dbReference type="Pfam" id="PF01266">
    <property type="entry name" value="DAO"/>
    <property type="match status" value="1"/>
</dbReference>
<proteinExistence type="predicted"/>
<comment type="caution">
    <text evidence="4">The sequence shown here is derived from an EMBL/GenBank/DDBJ whole genome shotgun (WGS) entry which is preliminary data.</text>
</comment>
<dbReference type="NCBIfam" id="TIGR03329">
    <property type="entry name" value="Phn_aa_oxid"/>
    <property type="match status" value="1"/>
</dbReference>
<evidence type="ECO:0000313" key="5">
    <source>
        <dbReference type="Proteomes" id="UP000518681"/>
    </source>
</evidence>
<evidence type="ECO:0000313" key="4">
    <source>
        <dbReference type="EMBL" id="MDT8837043.1"/>
    </source>
</evidence>
<dbReference type="InterPro" id="IPR017715">
    <property type="entry name" value="NH2-phosphonate_OxRdtase"/>
</dbReference>
<gene>
    <name evidence="3" type="ORF">GGD69_001038</name>
    <name evidence="4" type="ORF">ParKJ_06430</name>
</gene>
<evidence type="ECO:0000313" key="3">
    <source>
        <dbReference type="EMBL" id="MBB6200192.1"/>
    </source>
</evidence>
<dbReference type="EMBL" id="JACIIK010000002">
    <property type="protein sequence ID" value="MBB6200192.1"/>
    <property type="molecule type" value="Genomic_DNA"/>
</dbReference>
<dbReference type="Proteomes" id="UP000518681">
    <property type="component" value="Unassembled WGS sequence"/>
</dbReference>
<dbReference type="EMBL" id="JANSLM010000002">
    <property type="protein sequence ID" value="MDT8837043.1"/>
    <property type="molecule type" value="Genomic_DNA"/>
</dbReference>
<organism evidence="4 6">
    <name type="scientific">Paraburkholderia fungorum</name>
    <dbReference type="NCBI Taxonomy" id="134537"/>
    <lineage>
        <taxon>Bacteria</taxon>
        <taxon>Pseudomonadati</taxon>
        <taxon>Pseudomonadota</taxon>
        <taxon>Betaproteobacteria</taxon>
        <taxon>Burkholderiales</taxon>
        <taxon>Burkholderiaceae</taxon>
        <taxon>Paraburkholderia</taxon>
    </lineage>
</organism>
<sequence>MRPFWLEQALRGEASDAPALQGAVNADVCIVGGGFTGLWTALQLKRANPHLDVVLIEADICGAGASGRNGGCLLTWETRFLTLRRLFGESEALRLVEASRQTVDKITAFCREHRIDAQIRVDGTLYTATSAAQIGSAEAVKAALDERGIGSFVSLDVEEVRRRAGSKRHLAGDFSPVAATVQPALLVRGLRRVALEMGVRLYEKTAFESLSYVPGPLVRTTYGEVRAKRVVLAINAWMAKTFPQFERSIALVSSDMIITERAPEILERLGFRNGLSVLDSRTFVYYYRTTPDGRLMLGKGGNTFAYGGRVLPVFDQPSPYRAALARDLSGFFPELASVPIAASWNGPSDRSATGLPFFGRLDERHDVFYGFGYSGNGVGPSYMGGEILSSLVLGLDNAWTRSPLVRGPRGVFPPEPIRYVGSLVVRDAIRRKESAEDAGAKPWFFDVALSRLAQAAGKSDKA</sequence>
<name>A0AAP1KSQ2_9BURK</name>
<dbReference type="Gene3D" id="3.50.50.60">
    <property type="entry name" value="FAD/NAD(P)-binding domain"/>
    <property type="match status" value="1"/>
</dbReference>
<evidence type="ECO:0000313" key="6">
    <source>
        <dbReference type="Proteomes" id="UP001246473"/>
    </source>
</evidence>
<dbReference type="SUPFAM" id="SSF51905">
    <property type="entry name" value="FAD/NAD(P)-binding domain"/>
    <property type="match status" value="1"/>
</dbReference>
<dbReference type="AlphaFoldDB" id="A0AAP1KSQ2"/>